<dbReference type="AlphaFoldDB" id="A0A420GFK1"/>
<comment type="caution">
    <text evidence="2">The sequence shown here is derived from an EMBL/GenBank/DDBJ whole genome shotgun (WGS) entry which is preliminary data.</text>
</comment>
<name>A0A420GFK1_9BURK</name>
<evidence type="ECO:0000313" key="2">
    <source>
        <dbReference type="EMBL" id="RKF43937.1"/>
    </source>
</evidence>
<organism evidence="2 3">
    <name type="scientific">Paraburkholderia fungorum</name>
    <dbReference type="NCBI Taxonomy" id="134537"/>
    <lineage>
        <taxon>Bacteria</taxon>
        <taxon>Pseudomonadati</taxon>
        <taxon>Pseudomonadota</taxon>
        <taxon>Betaproteobacteria</taxon>
        <taxon>Burkholderiales</taxon>
        <taxon>Burkholderiaceae</taxon>
        <taxon>Paraburkholderia</taxon>
    </lineage>
</organism>
<dbReference type="Gene3D" id="2.30.40.10">
    <property type="entry name" value="Urease, subunit C, domain 1"/>
    <property type="match status" value="1"/>
</dbReference>
<dbReference type="InterPro" id="IPR013108">
    <property type="entry name" value="Amidohydro_3"/>
</dbReference>
<dbReference type="InterPro" id="IPR032466">
    <property type="entry name" value="Metal_Hydrolase"/>
</dbReference>
<dbReference type="Proteomes" id="UP000283709">
    <property type="component" value="Unassembled WGS sequence"/>
</dbReference>
<dbReference type="Gene3D" id="3.20.20.140">
    <property type="entry name" value="Metal-dependent hydrolases"/>
    <property type="match status" value="1"/>
</dbReference>
<dbReference type="PANTHER" id="PTHR22642:SF2">
    <property type="entry name" value="PROTEIN LONG AFTER FAR-RED 3"/>
    <property type="match status" value="1"/>
</dbReference>
<dbReference type="EMBL" id="MCAS01000021">
    <property type="protein sequence ID" value="RKF43937.1"/>
    <property type="molecule type" value="Genomic_DNA"/>
</dbReference>
<dbReference type="InterPro" id="IPR033932">
    <property type="entry name" value="YtcJ-like"/>
</dbReference>
<dbReference type="SUPFAM" id="SSF51556">
    <property type="entry name" value="Metallo-dependent hydrolases"/>
    <property type="match status" value="1"/>
</dbReference>
<sequence length="549" mass="59880">MANFSQDTVRDALRYRNCTFFNGAIYTGGATPVFADCLAVRDGMIAYVGSRAGLPQALRKTEEIDLRGRMVVPGFTDSHAHPVEGFQLTCDGDLGDAHSFDAISHQVSECAALHPQRSWVMAGNVALEALGARLNRAALDTMVSDRPLLLIGHDVHSGCLNTAALRTLGVSATTPDPEGGIYERDERGEPTGVVHEAALYGLFRHLPQMGADESARAFRKAQRQAHENGITGWFEAMVGQRLVDAYVRARDSGELKANVSLGLLVSPNMSLAPQIARLIDWRHQYDGGRVRLHTAKIFIDGVLESHTGALLSNYDDADHNGAAHWDPAQLREAVFAADAAGFDLHFHTIGDRAVRMALDALEALNQERGHRDRRAQLAHVQLIDPQDVPRFAQTGAIASIQAVWGSIAPDLRELYTQLLGEQRMSRHYAFGDLQRHGAMLSGGSDWPVSTQNPLVAIETALRRAKPGDINDSPFLAEQSVDIATMLRAYTHNSAYSLRFDDRAGQLSPGRPASLAVLSNDIREVAPHQIAEITTTMTLFEGETVHGQLD</sequence>
<proteinExistence type="predicted"/>
<dbReference type="Gene3D" id="3.10.310.70">
    <property type="match status" value="1"/>
</dbReference>
<dbReference type="Pfam" id="PF07969">
    <property type="entry name" value="Amidohydro_3"/>
    <property type="match status" value="1"/>
</dbReference>
<dbReference type="RefSeq" id="WP_120345930.1">
    <property type="nucleotide sequence ID" value="NZ_MCAS01000021.1"/>
</dbReference>
<dbReference type="InterPro" id="IPR011059">
    <property type="entry name" value="Metal-dep_hydrolase_composite"/>
</dbReference>
<dbReference type="SUPFAM" id="SSF51338">
    <property type="entry name" value="Composite domain of metallo-dependent hydrolases"/>
    <property type="match status" value="1"/>
</dbReference>
<evidence type="ECO:0000313" key="3">
    <source>
        <dbReference type="Proteomes" id="UP000283709"/>
    </source>
</evidence>
<reference evidence="2 3" key="1">
    <citation type="submission" date="2016-07" db="EMBL/GenBank/DDBJ databases">
        <title>Genome analysis of Burkholderia fungorum ES3-20.</title>
        <authorList>
            <person name="Xu D."/>
            <person name="Yao R."/>
            <person name="Zheng S."/>
        </authorList>
    </citation>
    <scope>NUCLEOTIDE SEQUENCE [LARGE SCALE GENOMIC DNA]</scope>
    <source>
        <strain evidence="2 3">ES3-20</strain>
    </source>
</reference>
<evidence type="ECO:0000259" key="1">
    <source>
        <dbReference type="Pfam" id="PF07969"/>
    </source>
</evidence>
<accession>A0A420GFK1</accession>
<dbReference type="OrthoDB" id="8579267at2"/>
<gene>
    <name evidence="2" type="ORF">BCY88_29630</name>
</gene>
<dbReference type="CDD" id="cd01300">
    <property type="entry name" value="YtcJ_like"/>
    <property type="match status" value="1"/>
</dbReference>
<protein>
    <recommendedName>
        <fullName evidence="1">Amidohydrolase 3 domain-containing protein</fullName>
    </recommendedName>
</protein>
<dbReference type="PANTHER" id="PTHR22642">
    <property type="entry name" value="IMIDAZOLONEPROPIONASE"/>
    <property type="match status" value="1"/>
</dbReference>
<dbReference type="GO" id="GO:0016810">
    <property type="term" value="F:hydrolase activity, acting on carbon-nitrogen (but not peptide) bonds"/>
    <property type="evidence" value="ECO:0007669"/>
    <property type="project" value="InterPro"/>
</dbReference>
<feature type="domain" description="Amidohydrolase 3" evidence="1">
    <location>
        <begin position="62"/>
        <end position="545"/>
    </location>
</feature>